<organism evidence="2 3">
    <name type="scientific">Alcaligenes xylosoxydans xylosoxydans</name>
    <name type="common">Achromobacter xylosoxidans</name>
    <dbReference type="NCBI Taxonomy" id="85698"/>
    <lineage>
        <taxon>Bacteria</taxon>
        <taxon>Pseudomonadati</taxon>
        <taxon>Pseudomonadota</taxon>
        <taxon>Betaproteobacteria</taxon>
        <taxon>Burkholderiales</taxon>
        <taxon>Alcaligenaceae</taxon>
        <taxon>Achromobacter</taxon>
    </lineage>
</organism>
<evidence type="ECO:0000259" key="1">
    <source>
        <dbReference type="Pfam" id="PF05117"/>
    </source>
</evidence>
<feature type="domain" description="DUF695" evidence="1">
    <location>
        <begin position="10"/>
        <end position="133"/>
    </location>
</feature>
<dbReference type="Proteomes" id="UP000060602">
    <property type="component" value="Chromosome"/>
</dbReference>
<evidence type="ECO:0000313" key="2">
    <source>
        <dbReference type="EMBL" id="AMG34740.1"/>
    </source>
</evidence>
<dbReference type="Pfam" id="PF05117">
    <property type="entry name" value="DUF695"/>
    <property type="match status" value="1"/>
</dbReference>
<dbReference type="AlphaFoldDB" id="A0A0X8NUQ4"/>
<dbReference type="EMBL" id="CP014060">
    <property type="protein sequence ID" value="AMG34740.1"/>
    <property type="molecule type" value="Genomic_DNA"/>
</dbReference>
<gene>
    <name evidence="2" type="ORF">AL504_00875</name>
</gene>
<reference evidence="3" key="1">
    <citation type="submission" date="2015-12" db="EMBL/GenBank/DDBJ databases">
        <title>FDA dAtabase for Regulatory Grade micrObial Sequences (FDA-ARGOS): Supporting development and validation of Infectious Disease Dx tests.</title>
        <authorList>
            <person name="Case J."/>
            <person name="Tallon L."/>
            <person name="Sadzewicz L."/>
            <person name="Sengamalay N."/>
            <person name="Ott S."/>
            <person name="Godinez A."/>
            <person name="Nagaraj S."/>
            <person name="Nadendla S."/>
            <person name="Sichtig H."/>
        </authorList>
    </citation>
    <scope>NUCLEOTIDE SEQUENCE [LARGE SCALE GENOMIC DNA]</scope>
    <source>
        <strain evidence="3">FDAARGOS_147</strain>
    </source>
</reference>
<proteinExistence type="predicted"/>
<dbReference type="RefSeq" id="WP_061070842.1">
    <property type="nucleotide sequence ID" value="NZ_CP014060.2"/>
</dbReference>
<protein>
    <submittedName>
        <fullName evidence="2">DUF695 domain-containing protein</fullName>
    </submittedName>
</protein>
<name>A0A0X8NUQ4_ALCXX</name>
<accession>A0A0X8NUQ4</accession>
<dbReference type="InterPro" id="IPR016097">
    <property type="entry name" value="DUF695"/>
</dbReference>
<evidence type="ECO:0000313" key="3">
    <source>
        <dbReference type="Proteomes" id="UP000060602"/>
    </source>
</evidence>
<sequence length="147" mass="16371">MSSIFPGDLWSIGEAQVNGLPVVVRFRTGLPAEPARQRADNLIIISWPYAGIESGMPNDEDKQHTNRFEEAIEKGFDDSDIGVQVACLTGNHQKEWRFYTHDVEAFLDAFNTCLAGHPTYPIQLGTYKDPDWNGLAGLQPKGSDQLH</sequence>